<dbReference type="RefSeq" id="XP_067922783.1">
    <property type="nucleotide sequence ID" value="XM_068065235.1"/>
</dbReference>
<reference evidence="2 3" key="1">
    <citation type="journal article" date="2017" name="Int. J. Parasitol.">
        <title>The genome of the protozoan parasite Cystoisospora suis and a reverse vaccinology approach to identify vaccine candidates.</title>
        <authorList>
            <person name="Palmieri N."/>
            <person name="Shrestha A."/>
            <person name="Ruttkowski B."/>
            <person name="Beck T."/>
            <person name="Vogl C."/>
            <person name="Tomley F."/>
            <person name="Blake D.P."/>
            <person name="Joachim A."/>
        </authorList>
    </citation>
    <scope>NUCLEOTIDE SEQUENCE [LARGE SCALE GENOMIC DNA]</scope>
    <source>
        <strain evidence="2 3">Wien I</strain>
    </source>
</reference>
<dbReference type="VEuPathDB" id="ToxoDB:CSUI_005055"/>
<accession>A0A2C6KWI3</accession>
<feature type="region of interest" description="Disordered" evidence="1">
    <location>
        <begin position="95"/>
        <end position="126"/>
    </location>
</feature>
<dbReference type="EMBL" id="MIGC01002418">
    <property type="protein sequence ID" value="PHJ21099.1"/>
    <property type="molecule type" value="Genomic_DNA"/>
</dbReference>
<feature type="region of interest" description="Disordered" evidence="1">
    <location>
        <begin position="43"/>
        <end position="67"/>
    </location>
</feature>
<proteinExistence type="predicted"/>
<name>A0A2C6KWI3_9APIC</name>
<comment type="caution">
    <text evidence="2">The sequence shown here is derived from an EMBL/GenBank/DDBJ whole genome shotgun (WGS) entry which is preliminary data.</text>
</comment>
<evidence type="ECO:0000313" key="3">
    <source>
        <dbReference type="Proteomes" id="UP000221165"/>
    </source>
</evidence>
<keyword evidence="3" id="KW-1185">Reference proteome</keyword>
<feature type="compositionally biased region" description="Basic residues" evidence="1">
    <location>
        <begin position="54"/>
        <end position="63"/>
    </location>
</feature>
<evidence type="ECO:0000313" key="2">
    <source>
        <dbReference type="EMBL" id="PHJ21099.1"/>
    </source>
</evidence>
<protein>
    <submittedName>
        <fullName evidence="2">Uncharacterized protein</fullName>
    </submittedName>
</protein>
<feature type="compositionally biased region" description="Polar residues" evidence="1">
    <location>
        <begin position="112"/>
        <end position="126"/>
    </location>
</feature>
<dbReference type="Proteomes" id="UP000221165">
    <property type="component" value="Unassembled WGS sequence"/>
</dbReference>
<organism evidence="2 3">
    <name type="scientific">Cystoisospora suis</name>
    <dbReference type="NCBI Taxonomy" id="483139"/>
    <lineage>
        <taxon>Eukaryota</taxon>
        <taxon>Sar</taxon>
        <taxon>Alveolata</taxon>
        <taxon>Apicomplexa</taxon>
        <taxon>Conoidasida</taxon>
        <taxon>Coccidia</taxon>
        <taxon>Eucoccidiorida</taxon>
        <taxon>Eimeriorina</taxon>
        <taxon>Sarcocystidae</taxon>
        <taxon>Cystoisospora</taxon>
    </lineage>
</organism>
<sequence>MLYLMGKRQHEGQQQLFEQIRALQEQAELKECTFAPVLCGLPSAESSDPTTAHRVTRKSRRNTMPRPFSFAEGRYKVKLAPEVFTMTVEIGRGRKGKMSIREGEDPRLVSTALGSQRVSQHPATNF</sequence>
<dbReference type="OrthoDB" id="354828at2759"/>
<dbReference type="GeneID" id="94428446"/>
<dbReference type="AlphaFoldDB" id="A0A2C6KWI3"/>
<evidence type="ECO:0000256" key="1">
    <source>
        <dbReference type="SAM" id="MobiDB-lite"/>
    </source>
</evidence>
<gene>
    <name evidence="2" type="ORF">CSUI_005055</name>
</gene>